<dbReference type="OrthoDB" id="3800373at2759"/>
<name>A0A6A6ZK27_9PLEO</name>
<feature type="transmembrane region" description="Helical" evidence="1">
    <location>
        <begin position="141"/>
        <end position="163"/>
    </location>
</feature>
<evidence type="ECO:0000313" key="3">
    <source>
        <dbReference type="Proteomes" id="UP000799424"/>
    </source>
</evidence>
<keyword evidence="1" id="KW-0472">Membrane</keyword>
<keyword evidence="1" id="KW-1133">Transmembrane helix</keyword>
<keyword evidence="1" id="KW-0812">Transmembrane</keyword>
<protein>
    <recommendedName>
        <fullName evidence="4">RING-type domain-containing protein</fullName>
    </recommendedName>
</protein>
<accession>A0A6A6ZK27</accession>
<reference evidence="2" key="1">
    <citation type="journal article" date="2020" name="Stud. Mycol.">
        <title>101 Dothideomycetes genomes: a test case for predicting lifestyles and emergence of pathogens.</title>
        <authorList>
            <person name="Haridas S."/>
            <person name="Albert R."/>
            <person name="Binder M."/>
            <person name="Bloem J."/>
            <person name="Labutti K."/>
            <person name="Salamov A."/>
            <person name="Andreopoulos B."/>
            <person name="Baker S."/>
            <person name="Barry K."/>
            <person name="Bills G."/>
            <person name="Bluhm B."/>
            <person name="Cannon C."/>
            <person name="Castanera R."/>
            <person name="Culley D."/>
            <person name="Daum C."/>
            <person name="Ezra D."/>
            <person name="Gonzalez J."/>
            <person name="Henrissat B."/>
            <person name="Kuo A."/>
            <person name="Liang C."/>
            <person name="Lipzen A."/>
            <person name="Lutzoni F."/>
            <person name="Magnuson J."/>
            <person name="Mondo S."/>
            <person name="Nolan M."/>
            <person name="Ohm R."/>
            <person name="Pangilinan J."/>
            <person name="Park H.-J."/>
            <person name="Ramirez L."/>
            <person name="Alfaro M."/>
            <person name="Sun H."/>
            <person name="Tritt A."/>
            <person name="Yoshinaga Y."/>
            <person name="Zwiers L.-H."/>
            <person name="Turgeon B."/>
            <person name="Goodwin S."/>
            <person name="Spatafora J."/>
            <person name="Crous P."/>
            <person name="Grigoriev I."/>
        </authorList>
    </citation>
    <scope>NUCLEOTIDE SEQUENCE</scope>
    <source>
        <strain evidence="2">CBS 113818</strain>
    </source>
</reference>
<dbReference type="Proteomes" id="UP000799424">
    <property type="component" value="Unassembled WGS sequence"/>
</dbReference>
<proteinExistence type="predicted"/>
<evidence type="ECO:0000313" key="2">
    <source>
        <dbReference type="EMBL" id="KAF2821039.1"/>
    </source>
</evidence>
<keyword evidence="3" id="KW-1185">Reference proteome</keyword>
<sequence length="312" mass="35443">MSSALLALLEPPRQYACTLEPSNTSECFICKEPCVPFNSNEDCCYAVRLKYCDHVIGHQCFEEWITRMPETCPYWNHHLPLDAAGNWVKRERLRFESFPFRQIDALMLDCPYFGIRPSIDRLIAAGEPLAAHDLKNLRERYISIVFFWWIVVFNIWICFVNLASSNCTNCLNYCPSSNHMWTAIGHTKRTSSFSFSFRLGCRVMLVELRLYSRNDDCIRDRGALLVWTTVGNTQPDSSTGLRLLSGLGNGGTFMVRAAICDANHTSGFGHGYSKGGGGEKREERCEGEWVARDGGFEEMVGRKICIVCPRIT</sequence>
<evidence type="ECO:0008006" key="4">
    <source>
        <dbReference type="Google" id="ProtNLM"/>
    </source>
</evidence>
<dbReference type="AlphaFoldDB" id="A0A6A6ZK27"/>
<dbReference type="EMBL" id="MU006238">
    <property type="protein sequence ID" value="KAF2821039.1"/>
    <property type="molecule type" value="Genomic_DNA"/>
</dbReference>
<organism evidence="2 3">
    <name type="scientific">Ophiobolus disseminans</name>
    <dbReference type="NCBI Taxonomy" id="1469910"/>
    <lineage>
        <taxon>Eukaryota</taxon>
        <taxon>Fungi</taxon>
        <taxon>Dikarya</taxon>
        <taxon>Ascomycota</taxon>
        <taxon>Pezizomycotina</taxon>
        <taxon>Dothideomycetes</taxon>
        <taxon>Pleosporomycetidae</taxon>
        <taxon>Pleosporales</taxon>
        <taxon>Pleosporineae</taxon>
        <taxon>Phaeosphaeriaceae</taxon>
        <taxon>Ophiobolus</taxon>
    </lineage>
</organism>
<gene>
    <name evidence="2" type="ORF">CC86DRAFT_411351</name>
</gene>
<evidence type="ECO:0000256" key="1">
    <source>
        <dbReference type="SAM" id="Phobius"/>
    </source>
</evidence>